<feature type="non-terminal residue" evidence="4">
    <location>
        <position position="971"/>
    </location>
</feature>
<feature type="compositionally biased region" description="Basic residues" evidence="1">
    <location>
        <begin position="956"/>
        <end position="965"/>
    </location>
</feature>
<reference evidence="4 8" key="1">
    <citation type="submission" date="2017-06" db="EMBL/GenBank/DDBJ databases">
        <title>A platform for efficient transgenesis in Macrostomum lignano, a flatworm model organism for stem cell research.</title>
        <authorList>
            <person name="Berezikov E."/>
        </authorList>
    </citation>
    <scope>NUCLEOTIDE SEQUENCE [LARGE SCALE GENOMIC DNA]</scope>
    <source>
        <strain evidence="4">DV1</strain>
        <tissue evidence="4">Whole organism</tissue>
    </source>
</reference>
<sequence>ANAKRKRRSAQASEVESSADASRIEPNLNAVSASTDATGSSLVAELASAIPPAQQQPPAGFSQTVSQLPSGATESHSSESANAKRKRRSAQASEVESSADASRIEPNLNAVSASTDATGSSLVAELASAIQPAQQQPPAGFSQTVNQPQGCREIDQFLCAPVAYCSEDANFAILKPVSNPKSCCEPHFGALAFAADDSDPYHLESNTGTDCSAGAVVGCSNYENLAADNSNFYPQMNALSVVQDFSAHSMPSQLVDFVTAKAEDGDQVTFSANVNVSSARIEEESVSVTLPVSLKPEDDAGCSVVLQKLVSSTTKLHYCKYCGKMLTKISRHYKTAHKAESDVKRLQQIRRKSIRRKAFKALESEGDYIHNKMVLAKREGELIIARRQKDDENSPGSFLPCHRCFQFIKKDLLYRHRNACSGSLSEIIKEDENDSDEDTENSSPSESESAEARLKNPTNNHYVQLSRILLKNPEPASKLLEPDSELFKTVLSRLICDDLFDTICKDELLLRLGDRYLSKQKKVNRQHVSSKIRDAARVFIQLQQLHGDYSLRHFLQPQYFDDWIEVIRKLSNEAPTFALRMGHSIPHLCNILIGEAIRTSNDGLKKSASDFLELKNTEYHHLVTAKSLKTISERAALVQDCVPLTDDIVKLSTFMKSAIVDKIEELKTGTLDSNVPLLYRELVYLIMTKLTFFNRRRSSEISQMVMAMLDAASASHTQDDLHQYLTPLEKELASRLKVINISGKRGRSVPIVIDRICWDGLMCLKDCREAAGVSRKNVFVFAIPGYEQSVYRCPVAIDKVVKMSSLQLQRADLLRSRFLRKHCATVSQLLDLKDNELDWLARHLGHDITVHRQFYRLHQNTLELAKVSKILELMESGNLKKFKGKGLEEITLEDLSEPPLDDHDETAELSAVPDTSATTAASTSATTAASTSATTVVSTSPTFALGTGSAATTKTSAKRRTKSAKKLTDSQ</sequence>
<dbReference type="OrthoDB" id="10059338at2759"/>
<evidence type="ECO:0000256" key="1">
    <source>
        <dbReference type="SAM" id="MobiDB-lite"/>
    </source>
</evidence>
<comment type="caution">
    <text evidence="4">The sequence shown here is derived from an EMBL/GenBank/DDBJ whole genome shotgun (WGS) entry which is preliminary data.</text>
</comment>
<evidence type="ECO:0000313" key="6">
    <source>
        <dbReference type="EMBL" id="PAA68104.1"/>
    </source>
</evidence>
<dbReference type="EMBL" id="NIVC01001750">
    <property type="protein sequence ID" value="PAA64453.1"/>
    <property type="molecule type" value="Genomic_DNA"/>
</dbReference>
<feature type="region of interest" description="Disordered" evidence="1">
    <location>
        <begin position="910"/>
        <end position="971"/>
    </location>
</feature>
<feature type="non-terminal residue" evidence="4">
    <location>
        <position position="1"/>
    </location>
</feature>
<dbReference type="EMBL" id="NIVC01003062">
    <property type="protein sequence ID" value="PAA53572.1"/>
    <property type="molecule type" value="Genomic_DNA"/>
</dbReference>
<proteinExistence type="predicted"/>
<feature type="compositionally biased region" description="Low complexity" evidence="1">
    <location>
        <begin position="910"/>
        <end position="955"/>
    </location>
</feature>
<dbReference type="EMBL" id="NIVC01001917">
    <property type="protein sequence ID" value="PAA62597.1"/>
    <property type="molecule type" value="Genomic_DNA"/>
</dbReference>
<feature type="compositionally biased region" description="Polar residues" evidence="1">
    <location>
        <begin position="61"/>
        <end position="81"/>
    </location>
</feature>
<dbReference type="PANTHER" id="PTHR33480">
    <property type="entry name" value="SET DOMAIN-CONTAINING PROTEIN-RELATED"/>
    <property type="match status" value="1"/>
</dbReference>
<feature type="compositionally biased region" description="Low complexity" evidence="1">
    <location>
        <begin position="47"/>
        <end position="59"/>
    </location>
</feature>
<keyword evidence="8" id="KW-1185">Reference proteome</keyword>
<feature type="compositionally biased region" description="Polar residues" evidence="1">
    <location>
        <begin position="10"/>
        <end position="20"/>
    </location>
</feature>
<name>A0A267ENX8_9PLAT</name>
<accession>A0A267ENX8</accession>
<gene>
    <name evidence="6" type="ORF">BOX15_Mlig014457g1</name>
    <name evidence="5" type="ORF">BOX15_Mlig014457g2</name>
    <name evidence="4" type="ORF">BOX15_Mlig014457g3</name>
    <name evidence="3" type="ORF">BOX15_Mlig014457g4</name>
    <name evidence="7" type="ORF">BOX15_Mlig014457g5</name>
    <name evidence="2" type="ORF">BOX15_Mlig014457g6</name>
</gene>
<evidence type="ECO:0000313" key="3">
    <source>
        <dbReference type="EMBL" id="PAA53572.1"/>
    </source>
</evidence>
<dbReference type="AlphaFoldDB" id="A0A267ENX8"/>
<feature type="compositionally biased region" description="Acidic residues" evidence="1">
    <location>
        <begin position="430"/>
        <end position="440"/>
    </location>
</feature>
<dbReference type="EMBL" id="NIVC01001424">
    <property type="protein sequence ID" value="PAA68104.1"/>
    <property type="molecule type" value="Genomic_DNA"/>
</dbReference>
<evidence type="ECO:0000313" key="2">
    <source>
        <dbReference type="EMBL" id="PAA46037.1"/>
    </source>
</evidence>
<evidence type="ECO:0000313" key="4">
    <source>
        <dbReference type="EMBL" id="PAA62597.1"/>
    </source>
</evidence>
<dbReference type="EMBL" id="NIVC01000507">
    <property type="protein sequence ID" value="PAA81895.1"/>
    <property type="molecule type" value="Genomic_DNA"/>
</dbReference>
<organism evidence="4 8">
    <name type="scientific">Macrostomum lignano</name>
    <dbReference type="NCBI Taxonomy" id="282301"/>
    <lineage>
        <taxon>Eukaryota</taxon>
        <taxon>Metazoa</taxon>
        <taxon>Spiralia</taxon>
        <taxon>Lophotrochozoa</taxon>
        <taxon>Platyhelminthes</taxon>
        <taxon>Rhabditophora</taxon>
        <taxon>Macrostomorpha</taxon>
        <taxon>Macrostomida</taxon>
        <taxon>Macrostomidae</taxon>
        <taxon>Macrostomum</taxon>
    </lineage>
</organism>
<protein>
    <submittedName>
        <fullName evidence="4">Uncharacterized protein</fullName>
    </submittedName>
</protein>
<dbReference type="PANTHER" id="PTHR33480:SF1">
    <property type="entry name" value="TYR RECOMBINASE DOMAIN-CONTAINING PROTEIN"/>
    <property type="match status" value="1"/>
</dbReference>
<dbReference type="STRING" id="282301.A0A267ENX8"/>
<dbReference type="Proteomes" id="UP000215902">
    <property type="component" value="Unassembled WGS sequence"/>
</dbReference>
<evidence type="ECO:0000313" key="5">
    <source>
        <dbReference type="EMBL" id="PAA64453.1"/>
    </source>
</evidence>
<feature type="region of interest" description="Disordered" evidence="1">
    <location>
        <begin position="1"/>
        <end position="107"/>
    </location>
</feature>
<feature type="region of interest" description="Disordered" evidence="1">
    <location>
        <begin position="430"/>
        <end position="456"/>
    </location>
</feature>
<evidence type="ECO:0000313" key="8">
    <source>
        <dbReference type="Proteomes" id="UP000215902"/>
    </source>
</evidence>
<evidence type="ECO:0000313" key="7">
    <source>
        <dbReference type="EMBL" id="PAA81895.1"/>
    </source>
</evidence>
<feature type="compositionally biased region" description="Polar residues" evidence="1">
    <location>
        <begin position="29"/>
        <end position="41"/>
    </location>
</feature>
<dbReference type="EMBL" id="NIVC01005096">
    <property type="protein sequence ID" value="PAA46037.1"/>
    <property type="molecule type" value="Genomic_DNA"/>
</dbReference>
<feature type="compositionally biased region" description="Polar residues" evidence="1">
    <location>
        <begin position="90"/>
        <end position="100"/>
    </location>
</feature>